<proteinExistence type="predicted"/>
<accession>A0A3G5AHA5</accession>
<evidence type="ECO:0000256" key="1">
    <source>
        <dbReference type="SAM" id="MobiDB-lite"/>
    </source>
</evidence>
<name>A0A3G5AHA5_9VIRU</name>
<sequence>MSCSLRNRCCYTFGDMITYAFFYGHCCQQKFVGGSSRVRVIEAPSVEDPVSPSSVVSRSRNDTSSSTSRPVCLSSSSSKSSSCSTTTSDDSSSSSSSENCGAEQGGAKHNYW</sequence>
<gene>
    <name evidence="2" type="ORF">Solivirus2_45</name>
</gene>
<evidence type="ECO:0000313" key="2">
    <source>
        <dbReference type="EMBL" id="AYV85974.1"/>
    </source>
</evidence>
<reference evidence="2" key="1">
    <citation type="submission" date="2018-10" db="EMBL/GenBank/DDBJ databases">
        <title>Hidden diversity of soil giant viruses.</title>
        <authorList>
            <person name="Schulz F."/>
            <person name="Alteio L."/>
            <person name="Goudeau D."/>
            <person name="Ryan E.M."/>
            <person name="Malmstrom R.R."/>
            <person name="Blanchard J."/>
            <person name="Woyke T."/>
        </authorList>
    </citation>
    <scope>NUCLEOTIDE SEQUENCE</scope>
    <source>
        <strain evidence="2">SOV1</strain>
    </source>
</reference>
<protein>
    <submittedName>
        <fullName evidence="2">Uncharacterized protein</fullName>
    </submittedName>
</protein>
<feature type="compositionally biased region" description="Low complexity" evidence="1">
    <location>
        <begin position="44"/>
        <end position="97"/>
    </location>
</feature>
<dbReference type="EMBL" id="MK072490">
    <property type="protein sequence ID" value="AYV85974.1"/>
    <property type="molecule type" value="Genomic_DNA"/>
</dbReference>
<feature type="region of interest" description="Disordered" evidence="1">
    <location>
        <begin position="44"/>
        <end position="112"/>
    </location>
</feature>
<organism evidence="2">
    <name type="scientific">Solivirus sp</name>
    <dbReference type="NCBI Taxonomy" id="2487772"/>
    <lineage>
        <taxon>Viruses</taxon>
        <taxon>Pithoviruses</taxon>
    </lineage>
</organism>